<geneLocation type="mitochondrion" evidence="3"/>
<name>A0A1Q1MMT7_9BIVA</name>
<organism evidence="3">
    <name type="scientific">Unio tumidus</name>
    <dbReference type="NCBI Taxonomy" id="143298"/>
    <lineage>
        <taxon>Eukaryota</taxon>
        <taxon>Metazoa</taxon>
        <taxon>Spiralia</taxon>
        <taxon>Lophotrochozoa</taxon>
        <taxon>Mollusca</taxon>
        <taxon>Bivalvia</taxon>
        <taxon>Autobranchia</taxon>
        <taxon>Heteroconchia</taxon>
        <taxon>Palaeoheterodonta</taxon>
        <taxon>Unionida</taxon>
        <taxon>Unionoidea</taxon>
        <taxon>Unionidae</taxon>
        <taxon>Unioninae</taxon>
        <taxon>Unio</taxon>
    </lineage>
</organism>
<dbReference type="AlphaFoldDB" id="A0A1Q1MMT7"/>
<dbReference type="EMBL" id="KY021076">
    <property type="protein sequence ID" value="AQM37842.1"/>
    <property type="molecule type" value="Genomic_DNA"/>
</dbReference>
<evidence type="ECO:0000313" key="3">
    <source>
        <dbReference type="EMBL" id="AQM37842.1"/>
    </source>
</evidence>
<accession>A0A1Q1MMT7</accession>
<sequence length="84" mass="9374">MLKQKLLNLFSIILLILFTTLCLLLSIPLFFLSNEPKLTNQTLCSMNLSNESLQPKIEDHPITASPGNTDLTKSTQTSNNKTKP</sequence>
<evidence type="ECO:0000256" key="1">
    <source>
        <dbReference type="SAM" id="MobiDB-lite"/>
    </source>
</evidence>
<keyword evidence="2" id="KW-0472">Membrane</keyword>
<feature type="transmembrane region" description="Helical" evidence="2">
    <location>
        <begin position="6"/>
        <end position="32"/>
    </location>
</feature>
<protein>
    <submittedName>
        <fullName evidence="3">F-ORF</fullName>
    </submittedName>
</protein>
<reference evidence="3" key="1">
    <citation type="journal article" date="2017" name="Hydrobiologia">
        <title>Doubly uniparental inheritance and highly divergent mitochondrial genomes of the freshwater mussel Unio tumidus (Bivalvia: Unionidae).</title>
        <authorList>
            <person name="Soroka M."/>
            <person name="Burzynski A."/>
        </authorList>
    </citation>
    <scope>NUCLEOTIDE SEQUENCE</scope>
    <source>
        <strain evidence="4">155</strain>
        <strain evidence="3">207</strain>
    </source>
</reference>
<keyword evidence="2" id="KW-1133">Transmembrane helix</keyword>
<dbReference type="EMBL" id="KY021077">
    <property type="protein sequence ID" value="AQM37856.1"/>
    <property type="molecule type" value="Genomic_DNA"/>
</dbReference>
<proteinExistence type="predicted"/>
<evidence type="ECO:0000313" key="4">
    <source>
        <dbReference type="EMBL" id="AQM37856.1"/>
    </source>
</evidence>
<keyword evidence="3" id="KW-0496">Mitochondrion</keyword>
<gene>
    <name evidence="3" type="primary">FORF</name>
</gene>
<feature type="region of interest" description="Disordered" evidence="1">
    <location>
        <begin position="56"/>
        <end position="84"/>
    </location>
</feature>
<feature type="compositionally biased region" description="Low complexity" evidence="1">
    <location>
        <begin position="72"/>
        <end position="84"/>
    </location>
</feature>
<evidence type="ECO:0000256" key="2">
    <source>
        <dbReference type="SAM" id="Phobius"/>
    </source>
</evidence>
<keyword evidence="2" id="KW-0812">Transmembrane</keyword>